<evidence type="ECO:0000313" key="2">
    <source>
        <dbReference type="Proteomes" id="UP001234297"/>
    </source>
</evidence>
<accession>A0ACC2KLV7</accession>
<sequence length="202" mass="23533">MDKQDGSMERGTPHTFDSPFQRLGSSSAIRRGRDSCGNPFQSKPKQQSKKADFKVSQRNQGLLVHNLPLLYFKESIVRAICSKVGAVKEIHLEDEEGIPYDDIVRVRVILNIKEYLIPAIWLTDEERWIYIKYEKVNALCRFCGMVDHGEDDCAHPYPLSEVLEDFSEWTRLKIPSLQEGEDHYPFGEWMLCGKFKWEYVKE</sequence>
<protein>
    <submittedName>
        <fullName evidence="1">Uncharacterized protein</fullName>
    </submittedName>
</protein>
<keyword evidence="2" id="KW-1185">Reference proteome</keyword>
<evidence type="ECO:0000313" key="1">
    <source>
        <dbReference type="EMBL" id="KAJ8621997.1"/>
    </source>
</evidence>
<organism evidence="1 2">
    <name type="scientific">Persea americana</name>
    <name type="common">Avocado</name>
    <dbReference type="NCBI Taxonomy" id="3435"/>
    <lineage>
        <taxon>Eukaryota</taxon>
        <taxon>Viridiplantae</taxon>
        <taxon>Streptophyta</taxon>
        <taxon>Embryophyta</taxon>
        <taxon>Tracheophyta</taxon>
        <taxon>Spermatophyta</taxon>
        <taxon>Magnoliopsida</taxon>
        <taxon>Magnoliidae</taxon>
        <taxon>Laurales</taxon>
        <taxon>Lauraceae</taxon>
        <taxon>Persea</taxon>
    </lineage>
</organism>
<dbReference type="EMBL" id="CM056818">
    <property type="protein sequence ID" value="KAJ8621997.1"/>
    <property type="molecule type" value="Genomic_DNA"/>
</dbReference>
<gene>
    <name evidence="1" type="ORF">MRB53_030526</name>
</gene>
<comment type="caution">
    <text evidence="1">The sequence shown here is derived from an EMBL/GenBank/DDBJ whole genome shotgun (WGS) entry which is preliminary data.</text>
</comment>
<name>A0ACC2KLV7_PERAE</name>
<proteinExistence type="predicted"/>
<reference evidence="1 2" key="1">
    <citation type="journal article" date="2022" name="Hortic Res">
        <title>A haplotype resolved chromosomal level avocado genome allows analysis of novel avocado genes.</title>
        <authorList>
            <person name="Nath O."/>
            <person name="Fletcher S.J."/>
            <person name="Hayward A."/>
            <person name="Shaw L.M."/>
            <person name="Masouleh A.K."/>
            <person name="Furtado A."/>
            <person name="Henry R.J."/>
            <person name="Mitter N."/>
        </authorList>
    </citation>
    <scope>NUCLEOTIDE SEQUENCE [LARGE SCALE GENOMIC DNA]</scope>
    <source>
        <strain evidence="2">cv. Hass</strain>
    </source>
</reference>
<dbReference type="Proteomes" id="UP001234297">
    <property type="component" value="Chromosome 10"/>
</dbReference>